<gene>
    <name evidence="3" type="ORF">BT62DRAFT_446383</name>
</gene>
<feature type="transmembrane region" description="Helical" evidence="1">
    <location>
        <begin position="144"/>
        <end position="165"/>
    </location>
</feature>
<evidence type="ECO:0000256" key="1">
    <source>
        <dbReference type="SAM" id="Phobius"/>
    </source>
</evidence>
<keyword evidence="4" id="KW-1185">Reference proteome</keyword>
<proteinExistence type="predicted"/>
<feature type="transmembrane region" description="Helical" evidence="1">
    <location>
        <begin position="220"/>
        <end position="243"/>
    </location>
</feature>
<keyword evidence="1" id="KW-0812">Transmembrane</keyword>
<dbReference type="EMBL" id="MU250553">
    <property type="protein sequence ID" value="KAG7442152.1"/>
    <property type="molecule type" value="Genomic_DNA"/>
</dbReference>
<feature type="transmembrane region" description="Helical" evidence="1">
    <location>
        <begin position="72"/>
        <end position="94"/>
    </location>
</feature>
<dbReference type="Proteomes" id="UP000812287">
    <property type="component" value="Unassembled WGS sequence"/>
</dbReference>
<sequence>MLTSLSTRWLAKRCRAGTSVKRTGTPYERTTHSSFSLFHAHFLSLCILKQNRERNFLLNCCSRILQMMASSVFFTSHSYTACATLLVYDLLLLFPTEINYVWLPRPTHPHLLLFALNRYSPLVDMALTINWLLHKSTPADCHRFYIIVSPFALTGIFISQVILMIRTYAIWDRRRAIFWCFIGIGIFCFIPTVICMAMELKTAQFVALPNHPDCLNVSPPYLLAVAFIFMLVIDTIIALLTLFKGVEHLRRSNHPFLTEFYASGMLFYICIFIISLANILVPMWAPDLIGFLSGFQRIFHSILCNRVMLLILKQRQRSPTEDPYTGDVGLSDTAQ</sequence>
<dbReference type="Pfam" id="PF20151">
    <property type="entry name" value="DUF6533"/>
    <property type="match status" value="1"/>
</dbReference>
<name>A0A9P7VKG7_9AGAR</name>
<keyword evidence="1" id="KW-1133">Transmembrane helix</keyword>
<keyword evidence="1" id="KW-0472">Membrane</keyword>
<dbReference type="OrthoDB" id="3341843at2759"/>
<protein>
    <recommendedName>
        <fullName evidence="2">DUF6533 domain-containing protein</fullName>
    </recommendedName>
</protein>
<dbReference type="InterPro" id="IPR045340">
    <property type="entry name" value="DUF6533"/>
</dbReference>
<feature type="domain" description="DUF6533" evidence="2">
    <location>
        <begin position="79"/>
        <end position="123"/>
    </location>
</feature>
<reference evidence="3" key="1">
    <citation type="submission" date="2020-11" db="EMBL/GenBank/DDBJ databases">
        <title>Adaptations for nitrogen fixation in a non-lichenized fungal sporocarp promotes dispersal by wood-feeding termites.</title>
        <authorList>
            <consortium name="DOE Joint Genome Institute"/>
            <person name="Koch R.A."/>
            <person name="Yoon G."/>
            <person name="Arayal U."/>
            <person name="Lail K."/>
            <person name="Amirebrahimi M."/>
            <person name="Labutti K."/>
            <person name="Lipzen A."/>
            <person name="Riley R."/>
            <person name="Barry K."/>
            <person name="Henrissat B."/>
            <person name="Grigoriev I.V."/>
            <person name="Herr J.R."/>
            <person name="Aime M.C."/>
        </authorList>
    </citation>
    <scope>NUCLEOTIDE SEQUENCE</scope>
    <source>
        <strain evidence="3">MCA 3950</strain>
    </source>
</reference>
<accession>A0A9P7VKG7</accession>
<evidence type="ECO:0000313" key="4">
    <source>
        <dbReference type="Proteomes" id="UP000812287"/>
    </source>
</evidence>
<dbReference type="GeneID" id="66103226"/>
<evidence type="ECO:0000259" key="2">
    <source>
        <dbReference type="Pfam" id="PF20151"/>
    </source>
</evidence>
<organism evidence="3 4">
    <name type="scientific">Guyanagaster necrorhizus</name>
    <dbReference type="NCBI Taxonomy" id="856835"/>
    <lineage>
        <taxon>Eukaryota</taxon>
        <taxon>Fungi</taxon>
        <taxon>Dikarya</taxon>
        <taxon>Basidiomycota</taxon>
        <taxon>Agaricomycotina</taxon>
        <taxon>Agaricomycetes</taxon>
        <taxon>Agaricomycetidae</taxon>
        <taxon>Agaricales</taxon>
        <taxon>Marasmiineae</taxon>
        <taxon>Physalacriaceae</taxon>
        <taxon>Guyanagaster</taxon>
    </lineage>
</organism>
<dbReference type="RefSeq" id="XP_043035652.1">
    <property type="nucleotide sequence ID" value="XM_043180930.1"/>
</dbReference>
<evidence type="ECO:0000313" key="3">
    <source>
        <dbReference type="EMBL" id="KAG7442152.1"/>
    </source>
</evidence>
<feature type="transmembrane region" description="Helical" evidence="1">
    <location>
        <begin position="264"/>
        <end position="285"/>
    </location>
</feature>
<comment type="caution">
    <text evidence="3">The sequence shown here is derived from an EMBL/GenBank/DDBJ whole genome shotgun (WGS) entry which is preliminary data.</text>
</comment>
<feature type="transmembrane region" description="Helical" evidence="1">
    <location>
        <begin position="177"/>
        <end position="200"/>
    </location>
</feature>
<dbReference type="AlphaFoldDB" id="A0A9P7VKG7"/>